<gene>
    <name evidence="1" type="ORF">QU665_05895</name>
</gene>
<name>A0AAW9KN46_9ACTO</name>
<proteinExistence type="predicted"/>
<organism evidence="1 2">
    <name type="scientific">Actinomyces oris</name>
    <dbReference type="NCBI Taxonomy" id="544580"/>
    <lineage>
        <taxon>Bacteria</taxon>
        <taxon>Bacillati</taxon>
        <taxon>Actinomycetota</taxon>
        <taxon>Actinomycetes</taxon>
        <taxon>Actinomycetales</taxon>
        <taxon>Actinomycetaceae</taxon>
        <taxon>Actinomyces</taxon>
    </lineage>
</organism>
<keyword evidence="2" id="KW-1185">Reference proteome</keyword>
<dbReference type="RefSeq" id="WP_322912872.1">
    <property type="nucleotide sequence ID" value="NZ_JAXBCZ010000001.1"/>
</dbReference>
<dbReference type="EMBL" id="JAXBCZ010000001">
    <property type="protein sequence ID" value="MEA1304597.1"/>
    <property type="molecule type" value="Genomic_DNA"/>
</dbReference>
<sequence length="173" mass="19182">MNAAEIRDYSKSVGTTFYAYHPDQMAAIIKAWTEAPWPLTIQEAFTLRDQCGWTASPSGYSSFCTPVSDGEPDGHILINYGDQSLTSGVDVMVTTRAQLRFEERTAAITGSIYREYLSAFSSLYGNPKEKYEETGLYVDWILQNGSSVFLSPGSTFIEVYVRSPEATVDAILN</sequence>
<dbReference type="InterPro" id="IPR046268">
    <property type="entry name" value="DUF6301"/>
</dbReference>
<comment type="caution">
    <text evidence="1">The sequence shown here is derived from an EMBL/GenBank/DDBJ whole genome shotgun (WGS) entry which is preliminary data.</text>
</comment>
<evidence type="ECO:0000313" key="2">
    <source>
        <dbReference type="Proteomes" id="UP001289581"/>
    </source>
</evidence>
<dbReference type="Pfam" id="PF19818">
    <property type="entry name" value="DUF6301"/>
    <property type="match status" value="1"/>
</dbReference>
<dbReference type="AlphaFoldDB" id="A0AAW9KN46"/>
<protein>
    <submittedName>
        <fullName evidence="1">DUF6301 family protein</fullName>
    </submittedName>
</protein>
<accession>A0AAW9KN46</accession>
<evidence type="ECO:0000313" key="1">
    <source>
        <dbReference type="EMBL" id="MEA1304597.1"/>
    </source>
</evidence>
<reference evidence="1 2" key="1">
    <citation type="submission" date="2023-06" db="EMBL/GenBank/DDBJ databases">
        <title>Actinomyces orist ORNL 0101 HMT-893 genome.</title>
        <authorList>
            <person name="Johnston C.D."/>
            <person name="Chen T."/>
            <person name="Dewhirst F.E."/>
        </authorList>
    </citation>
    <scope>NUCLEOTIDE SEQUENCE [LARGE SCALE GENOMIC DNA]</scope>
    <source>
        <strain evidence="1 2">ORNL 0101</strain>
    </source>
</reference>
<dbReference type="Proteomes" id="UP001289581">
    <property type="component" value="Unassembled WGS sequence"/>
</dbReference>